<feature type="domain" description="EF-hand" evidence="7">
    <location>
        <begin position="1896"/>
        <end position="1931"/>
    </location>
</feature>
<feature type="domain" description="GAR" evidence="8">
    <location>
        <begin position="1936"/>
        <end position="2008"/>
    </location>
</feature>
<feature type="coiled-coil region" evidence="5">
    <location>
        <begin position="1160"/>
        <end position="1194"/>
    </location>
</feature>
<dbReference type="PANTHER" id="PTHR23169">
    <property type="entry name" value="ENVOPLAKIN"/>
    <property type="match status" value="1"/>
</dbReference>
<dbReference type="FunFam" id="1.20.58.60:FF:000001">
    <property type="entry name" value="Microtubule-actin cross-linking factor 1"/>
    <property type="match status" value="1"/>
</dbReference>
<dbReference type="Pfam" id="PF02187">
    <property type="entry name" value="GAS2"/>
    <property type="match status" value="1"/>
</dbReference>
<dbReference type="InterPro" id="IPR011992">
    <property type="entry name" value="EF-hand-dom_pair"/>
</dbReference>
<dbReference type="FunFam" id="3.30.920.20:FF:000001">
    <property type="entry name" value="Microtubule-actin cross-linking factor 1"/>
    <property type="match status" value="1"/>
</dbReference>
<dbReference type="Gene3D" id="1.20.58.60">
    <property type="match status" value="9"/>
</dbReference>
<name>A0A6F9DKZ7_9ASCI</name>
<evidence type="ECO:0000256" key="4">
    <source>
        <dbReference type="ARBA" id="ARBA00023212"/>
    </source>
</evidence>
<sequence>MKQKDSSSGNLADLLEMQKDLKVFRKNSLVPARKQTNAVNSMGYELIYSAHQSVRTNHITDRLKAIDIVWQQLNQLVGNYDSSVQRSMIKCGQFQDVYQSYITWLKNVELMIAQQQAPSWEYSVVAVQLEEHKALQEILQNEQVVLLSLIGQFQDVESNLSEQDNKNLEMLKLRWDGVWKKITERSEKLTEIVLEARIFNGLTNRFKKWLQKVEKQASDIVFSGNLHDRIEKEISHQQALARDINHHETEICEIEGTPLKEMLCDNDINLQSLENFIENLRNKYSEISSFVTGRKNTLENNKKLSHLFNDRLLNLFAFVSESNMHLSKWEDEKGNVHVLDAKPMFIKHAIESCQIVLVDVSSKNSMLSKAITEGRELLSKCAGDDNLIAHAKLDSLSVEFNSIIARAKRIIEKLDGMYEVSTEMQEKHQLFIDWLKTSNEKFLDMETGDVTSIDELKNTLKEFDPNLHKPTLNFIKIASEKLSLISVWWGTQLLNKLHMHCETQFITVNKRFALHCDCLEALTNEIKEFNDHLDVCQLQLGNVNECINNVESLSSFKQDNLFSKQDTEQKMKDLISEVGCQSVKLEQDLHKLRCKLATSDFNIINAQMEGYREQLKDTMEKYSFCTKHASLAISLGCKWHQSSSVLTAWMIDAKSSLKLIQEEKFAQMETHKQKLQSLFNRHADMGLHVASMTKCAKEIEKLLGNNTAVQEIILNSEQKKLEYENLSEMLSNIIDSTNNTCSLMKTIQQQIETSFTSLSSMMDDLHQLAPISIDKESILRRKQKFELSQTADCMLEVSVIEENVNQLFALLSNIGYDHLKEGILVKFNSLQDLKTDLASLIALELNKLEKLLSNLQQFSNFLENTNQKIDDLYQNVTDITVQQVVNPDVMSQQTHKLEALTEEILVVVDQHNKLQMLGDECKSIQLLSGHETSFIDRETEEVSMKLQKLQAVFDKVKFKFNEALEYAIHFYKTSTELKQFFLNQCGTIDKLIPANDLEMIKNQMEILKDIRASSAPHQVEAKKLCTHAFELMSHTTADIDIQNEDVLKLQNASSLLDEKLLQAQVALDKALIEVGELKHAIEEMLQWQEQIFGELTSQKQRLDPCSHDSKKLDHELTKLELMRQDVIAHHSSYNSIISKFGNIMNSSIEGESTDALSDDVEELKQTWQNINLLIAELQQALDKSLESAQMKEAELLEIDFWIDETLANLSGTNFFGGLPESAQQQLDTHMELMKELQNKKNALENLVMDENREVDDIVKKMNHLSSVAEVREEKLKEALEEAKAFHKRLQNFTSWLGKAEKTLEVFLETNHTWLFPDLIEIDTEQKKFEAEVTGMRPEILALDKTGSHLKYFSQKQDGILIKNLLLSVHSRWDKLLSGTSSRSISLSDIHKKSKQFHDNYDKLLDWMQQAIKQLGENKSNLYVDAPDLVETELQKFKEFQRALSEKQPVYDGVTRAGVILSEKVTLQSDLQTIESKLKHLKQEWNALNETSVQRKNQLEESLLFSGRFTEAIDSLLQWLCKIEPEVNTQAQLQGDIHTVTALLDRHNILYNEFNARHANVDSLQQSVSRGQGDSWVTHQLQELLERWNTVSDKIALKQECLEDALCKAKKLHSSGQLLLEDLSAVEKYLNSQQRFPADEFQLQELKASFHTLSQELLNKENDKNHVISLATAILEEAHPDAHTPIRQLMTVVQTKWEEIKQKSDDYGLNLNKTIAKLKQDTMKMKNLESWLTSAEETLSAKESLHITAENVERLKQELDAFQEDMLAHQSDYEMLMNLYSKRKSGQPKRKEGIKSPRDYDESPMESMFANTHSLWQKVWLKALDHERKLQEAKEAIRRSNQQHEFDFDNWRKRYMKWMKHKRARVMDFFRELDKDGSGQITRQQFIQEILNSKFHTDEAEMTKVADVFDKDGDGYIDYYEFIAALYPSRDTYKTESDADKIDDEVIRQVAKCTCCKKFKVEQIAENKYKFGDNQQLRLVRILRSTVMVRVGGGWMALDEFLIKNDPCRAKGRTNTELREKFILPSGASQAMTPFKTKRSSRSPQKQAHPSPSSSTQNLATTSTTPSKQTSPASAGTSHVKAQRETPKRTSKIPTKDKTPKR</sequence>
<feature type="domain" description="EF-hand" evidence="7">
    <location>
        <begin position="1860"/>
        <end position="1895"/>
    </location>
</feature>
<dbReference type="PANTHER" id="PTHR23169:SF23">
    <property type="entry name" value="SHORT STOP, ISOFORM H"/>
    <property type="match status" value="1"/>
</dbReference>
<dbReference type="GO" id="GO:0005882">
    <property type="term" value="C:intermediate filament"/>
    <property type="evidence" value="ECO:0007669"/>
    <property type="project" value="TreeGrafter"/>
</dbReference>
<dbReference type="SUPFAM" id="SSF143575">
    <property type="entry name" value="GAS2 domain-like"/>
    <property type="match status" value="1"/>
</dbReference>
<feature type="compositionally biased region" description="Basic and acidic residues" evidence="6">
    <location>
        <begin position="1788"/>
        <end position="1800"/>
    </location>
</feature>
<dbReference type="InterPro" id="IPR043197">
    <property type="entry name" value="Plakin"/>
</dbReference>
<dbReference type="Pfam" id="PF00435">
    <property type="entry name" value="Spectrin"/>
    <property type="match status" value="2"/>
</dbReference>
<dbReference type="InterPro" id="IPR018159">
    <property type="entry name" value="Spectrin/alpha-actinin"/>
</dbReference>
<gene>
    <name evidence="9" type="primary">Macf1</name>
</gene>
<dbReference type="GO" id="GO:0005886">
    <property type="term" value="C:plasma membrane"/>
    <property type="evidence" value="ECO:0007669"/>
    <property type="project" value="UniProtKB-SubCell"/>
</dbReference>
<feature type="compositionally biased region" description="Basic and acidic residues" evidence="6">
    <location>
        <begin position="2081"/>
        <end position="2101"/>
    </location>
</feature>
<dbReference type="GO" id="GO:0008017">
    <property type="term" value="F:microtubule binding"/>
    <property type="evidence" value="ECO:0007669"/>
    <property type="project" value="InterPro"/>
</dbReference>
<dbReference type="SUPFAM" id="SSF47473">
    <property type="entry name" value="EF-hand"/>
    <property type="match status" value="1"/>
</dbReference>
<feature type="region of interest" description="Disordered" evidence="6">
    <location>
        <begin position="1783"/>
        <end position="1802"/>
    </location>
</feature>
<keyword evidence="4" id="KW-0206">Cytoskeleton</keyword>
<keyword evidence="5" id="KW-0175">Coiled coil</keyword>
<feature type="coiled-coil region" evidence="5">
    <location>
        <begin position="1226"/>
        <end position="1260"/>
    </location>
</feature>
<organism evidence="9">
    <name type="scientific">Phallusia mammillata</name>
    <dbReference type="NCBI Taxonomy" id="59560"/>
    <lineage>
        <taxon>Eukaryota</taxon>
        <taxon>Metazoa</taxon>
        <taxon>Chordata</taxon>
        <taxon>Tunicata</taxon>
        <taxon>Ascidiacea</taxon>
        <taxon>Phlebobranchia</taxon>
        <taxon>Ascidiidae</taxon>
        <taxon>Phallusia</taxon>
    </lineage>
</organism>
<dbReference type="GO" id="GO:0005198">
    <property type="term" value="F:structural molecule activity"/>
    <property type="evidence" value="ECO:0007669"/>
    <property type="project" value="TreeGrafter"/>
</dbReference>
<dbReference type="Gene3D" id="1.10.238.10">
    <property type="entry name" value="EF-hand"/>
    <property type="match status" value="1"/>
</dbReference>
<dbReference type="Pfam" id="PF13499">
    <property type="entry name" value="EF-hand_7"/>
    <property type="match status" value="1"/>
</dbReference>
<dbReference type="InterPro" id="IPR036534">
    <property type="entry name" value="GAR_dom_sf"/>
</dbReference>
<dbReference type="PROSITE" id="PS51460">
    <property type="entry name" value="GAR"/>
    <property type="match status" value="1"/>
</dbReference>
<dbReference type="GO" id="GO:0005737">
    <property type="term" value="C:cytoplasm"/>
    <property type="evidence" value="ECO:0007669"/>
    <property type="project" value="TreeGrafter"/>
</dbReference>
<accession>A0A6F9DKZ7</accession>
<feature type="compositionally biased region" description="Polar residues" evidence="6">
    <location>
        <begin position="2041"/>
        <end position="2058"/>
    </location>
</feature>
<dbReference type="GO" id="GO:0045104">
    <property type="term" value="P:intermediate filament cytoskeleton organization"/>
    <property type="evidence" value="ECO:0007669"/>
    <property type="project" value="InterPro"/>
</dbReference>
<evidence type="ECO:0000256" key="6">
    <source>
        <dbReference type="SAM" id="MobiDB-lite"/>
    </source>
</evidence>
<feature type="coiled-coil region" evidence="5">
    <location>
        <begin position="1744"/>
        <end position="1771"/>
    </location>
</feature>
<dbReference type="Gene3D" id="3.30.920.20">
    <property type="entry name" value="Gas2-like domain"/>
    <property type="match status" value="1"/>
</dbReference>
<evidence type="ECO:0000259" key="8">
    <source>
        <dbReference type="PROSITE" id="PS51460"/>
    </source>
</evidence>
<dbReference type="SMART" id="SM00054">
    <property type="entry name" value="EFh"/>
    <property type="match status" value="2"/>
</dbReference>
<dbReference type="GO" id="GO:0042060">
    <property type="term" value="P:wound healing"/>
    <property type="evidence" value="ECO:0007669"/>
    <property type="project" value="TreeGrafter"/>
</dbReference>
<dbReference type="CDD" id="cd00176">
    <property type="entry name" value="SPEC"/>
    <property type="match status" value="3"/>
</dbReference>
<feature type="compositionally biased region" description="Low complexity" evidence="6">
    <location>
        <begin position="2059"/>
        <end position="2074"/>
    </location>
</feature>
<dbReference type="SMART" id="SM00243">
    <property type="entry name" value="GAS2"/>
    <property type="match status" value="1"/>
</dbReference>
<evidence type="ECO:0000313" key="9">
    <source>
        <dbReference type="EMBL" id="CAB3263585.1"/>
    </source>
</evidence>
<dbReference type="PROSITE" id="PS50222">
    <property type="entry name" value="EF_HAND_2"/>
    <property type="match status" value="2"/>
</dbReference>
<dbReference type="CDD" id="cd00051">
    <property type="entry name" value="EFh"/>
    <property type="match status" value="1"/>
</dbReference>
<dbReference type="InterPro" id="IPR002017">
    <property type="entry name" value="Spectrin_repeat"/>
</dbReference>
<dbReference type="SUPFAM" id="SSF46966">
    <property type="entry name" value="Spectrin repeat"/>
    <property type="match status" value="11"/>
</dbReference>
<dbReference type="InterPro" id="IPR018247">
    <property type="entry name" value="EF_Hand_1_Ca_BS"/>
</dbReference>
<proteinExistence type="evidence at transcript level"/>
<keyword evidence="2" id="KW-0963">Cytoplasm</keyword>
<dbReference type="SMART" id="SM00150">
    <property type="entry name" value="SPEC"/>
    <property type="match status" value="10"/>
</dbReference>
<dbReference type="EMBL" id="LR787723">
    <property type="protein sequence ID" value="CAB3263585.1"/>
    <property type="molecule type" value="mRNA"/>
</dbReference>
<dbReference type="GO" id="GO:0005509">
    <property type="term" value="F:calcium ion binding"/>
    <property type="evidence" value="ECO:0007669"/>
    <property type="project" value="InterPro"/>
</dbReference>
<evidence type="ECO:0000256" key="3">
    <source>
        <dbReference type="ARBA" id="ARBA00022837"/>
    </source>
</evidence>
<feature type="region of interest" description="Disordered" evidence="6">
    <location>
        <begin position="2018"/>
        <end position="2101"/>
    </location>
</feature>
<reference evidence="9" key="1">
    <citation type="submission" date="2020-04" db="EMBL/GenBank/DDBJ databases">
        <authorList>
            <person name="Neveu A P."/>
        </authorList>
    </citation>
    <scope>NUCLEOTIDE SEQUENCE</scope>
    <source>
        <tissue evidence="9">Whole embryo</tissue>
    </source>
</reference>
<keyword evidence="3" id="KW-0106">Calcium</keyword>
<evidence type="ECO:0000259" key="7">
    <source>
        <dbReference type="PROSITE" id="PS50222"/>
    </source>
</evidence>
<feature type="coiled-coil region" evidence="5">
    <location>
        <begin position="845"/>
        <end position="882"/>
    </location>
</feature>
<feature type="coiled-coil region" evidence="5">
    <location>
        <begin position="1463"/>
        <end position="1490"/>
    </location>
</feature>
<evidence type="ECO:0000256" key="1">
    <source>
        <dbReference type="ARBA" id="ARBA00004245"/>
    </source>
</evidence>
<protein>
    <submittedName>
        <fullName evidence="9">Microtubule-actin cross-linking factor 1</fullName>
    </submittedName>
</protein>
<evidence type="ECO:0000256" key="2">
    <source>
        <dbReference type="ARBA" id="ARBA00022490"/>
    </source>
</evidence>
<dbReference type="InterPro" id="IPR003108">
    <property type="entry name" value="GAR_dom"/>
</dbReference>
<dbReference type="PROSITE" id="PS00018">
    <property type="entry name" value="EF_HAND_1"/>
    <property type="match status" value="1"/>
</dbReference>
<dbReference type="InterPro" id="IPR002048">
    <property type="entry name" value="EF_hand_dom"/>
</dbReference>
<comment type="subcellular location">
    <subcellularLocation>
        <location evidence="1">Cytoplasm</location>
        <location evidence="1">Cytoskeleton</location>
    </subcellularLocation>
</comment>
<evidence type="ECO:0000256" key="5">
    <source>
        <dbReference type="SAM" id="Coils"/>
    </source>
</evidence>